<feature type="transmembrane region" description="Helical" evidence="2">
    <location>
        <begin position="230"/>
        <end position="250"/>
    </location>
</feature>
<dbReference type="OrthoDB" id="3229610at2759"/>
<feature type="compositionally biased region" description="Low complexity" evidence="1">
    <location>
        <begin position="311"/>
        <end position="333"/>
    </location>
</feature>
<comment type="caution">
    <text evidence="3">The sequence shown here is derived from an EMBL/GenBank/DDBJ whole genome shotgun (WGS) entry which is preliminary data.</text>
</comment>
<feature type="region of interest" description="Disordered" evidence="1">
    <location>
        <begin position="388"/>
        <end position="436"/>
    </location>
</feature>
<feature type="transmembrane region" description="Helical" evidence="2">
    <location>
        <begin position="144"/>
        <end position="165"/>
    </location>
</feature>
<proteinExistence type="predicted"/>
<reference evidence="3 4" key="1">
    <citation type="journal article" date="2020" name="ISME J.">
        <title>Uncovering the hidden diversity of litter-decomposition mechanisms in mushroom-forming fungi.</title>
        <authorList>
            <person name="Floudas D."/>
            <person name="Bentzer J."/>
            <person name="Ahren D."/>
            <person name="Johansson T."/>
            <person name="Persson P."/>
            <person name="Tunlid A."/>
        </authorList>
    </citation>
    <scope>NUCLEOTIDE SEQUENCE [LARGE SCALE GENOMIC DNA]</scope>
    <source>
        <strain evidence="3 4">CBS 101986</strain>
    </source>
</reference>
<keyword evidence="4" id="KW-1185">Reference proteome</keyword>
<dbReference type="Proteomes" id="UP000567179">
    <property type="component" value="Unassembled WGS sequence"/>
</dbReference>
<feature type="transmembrane region" description="Helical" evidence="2">
    <location>
        <begin position="197"/>
        <end position="218"/>
    </location>
</feature>
<keyword evidence="2" id="KW-1133">Transmembrane helix</keyword>
<evidence type="ECO:0000313" key="4">
    <source>
        <dbReference type="Proteomes" id="UP000567179"/>
    </source>
</evidence>
<feature type="region of interest" description="Disordered" evidence="1">
    <location>
        <begin position="292"/>
        <end position="334"/>
    </location>
</feature>
<feature type="compositionally biased region" description="Basic residues" evidence="1">
    <location>
        <begin position="301"/>
        <end position="310"/>
    </location>
</feature>
<keyword evidence="2" id="KW-0812">Transmembrane</keyword>
<feature type="transmembrane region" description="Helical" evidence="2">
    <location>
        <begin position="29"/>
        <end position="50"/>
    </location>
</feature>
<feature type="transmembrane region" description="Helical" evidence="2">
    <location>
        <begin position="70"/>
        <end position="88"/>
    </location>
</feature>
<gene>
    <name evidence="3" type="ORF">D9619_002269</name>
</gene>
<dbReference type="EMBL" id="JAACJJ010000028">
    <property type="protein sequence ID" value="KAF5322940.1"/>
    <property type="molecule type" value="Genomic_DNA"/>
</dbReference>
<dbReference type="InterPro" id="IPR052337">
    <property type="entry name" value="SAT4-like"/>
</dbReference>
<sequence>MADAPVHPSTADKGDSYVPSYHPTVWFDAFSTALTPLLVVITLLHAVALFSTTYRLAHRFRIRRLWWDDYASIVPLVFNVYYLYSIWSKSLQLRMNSPAETTRQLYDSYWLTILPFLVILWISRAVQASTLVRVFWRRHAARRVALSVVSAMIICFVVSVLVNFLTCKSGANLLPSVPGRVVNCSTGEGLEKARKGIMLAIDALGSSVLVIAPIYFLLRVRLKDSSERRLIFVLLWGGILAMLVVILFIIMVQTGLLRAHYPNVMLHVEASAAICISNLSIISTCLYSTLLGSRPPPSRSSRSRSSRSHPRSQSQSHSNPQSHSHSASTASSSRCLCHSRSDATEESSKVTIITLTEYSEFGSIPVSQYPPSIGSGFTNESSRNLMHWSASDDKHSEVSGQRSRGSLEGPNNAGSREGASLGSGGSRTHSTQAHPP</sequence>
<feature type="compositionally biased region" description="Polar residues" evidence="1">
    <location>
        <begin position="426"/>
        <end position="436"/>
    </location>
</feature>
<evidence type="ECO:0000256" key="2">
    <source>
        <dbReference type="SAM" id="Phobius"/>
    </source>
</evidence>
<organism evidence="3 4">
    <name type="scientific">Psilocybe cf. subviscida</name>
    <dbReference type="NCBI Taxonomy" id="2480587"/>
    <lineage>
        <taxon>Eukaryota</taxon>
        <taxon>Fungi</taxon>
        <taxon>Dikarya</taxon>
        <taxon>Basidiomycota</taxon>
        <taxon>Agaricomycotina</taxon>
        <taxon>Agaricomycetes</taxon>
        <taxon>Agaricomycetidae</taxon>
        <taxon>Agaricales</taxon>
        <taxon>Agaricineae</taxon>
        <taxon>Strophariaceae</taxon>
        <taxon>Psilocybe</taxon>
    </lineage>
</organism>
<dbReference type="AlphaFoldDB" id="A0A8H5BGG3"/>
<dbReference type="PANTHER" id="PTHR33048">
    <property type="entry name" value="PTH11-LIKE INTEGRAL MEMBRANE PROTEIN (AFU_ORTHOLOGUE AFUA_5G11245)"/>
    <property type="match status" value="1"/>
</dbReference>
<protein>
    <submittedName>
        <fullName evidence="3">Uncharacterized protein</fullName>
    </submittedName>
</protein>
<evidence type="ECO:0000256" key="1">
    <source>
        <dbReference type="SAM" id="MobiDB-lite"/>
    </source>
</evidence>
<feature type="transmembrane region" description="Helical" evidence="2">
    <location>
        <begin position="108"/>
        <end position="132"/>
    </location>
</feature>
<keyword evidence="2" id="KW-0472">Membrane</keyword>
<evidence type="ECO:0000313" key="3">
    <source>
        <dbReference type="EMBL" id="KAF5322940.1"/>
    </source>
</evidence>
<accession>A0A8H5BGG3</accession>
<dbReference type="PANTHER" id="PTHR33048:SF47">
    <property type="entry name" value="INTEGRAL MEMBRANE PROTEIN-RELATED"/>
    <property type="match status" value="1"/>
</dbReference>
<name>A0A8H5BGG3_9AGAR</name>